<evidence type="ECO:0000256" key="1">
    <source>
        <dbReference type="SAM" id="MobiDB-lite"/>
    </source>
</evidence>
<dbReference type="OrthoDB" id="5978043at2759"/>
<evidence type="ECO:0000313" key="4">
    <source>
        <dbReference type="Proteomes" id="UP000230423"/>
    </source>
</evidence>
<name>A0A2G9TPH8_TELCI</name>
<keyword evidence="4" id="KW-1185">Reference proteome</keyword>
<dbReference type="InterPro" id="IPR050951">
    <property type="entry name" value="Retrovirus_Pol_polyprotein"/>
</dbReference>
<dbReference type="SUPFAM" id="SSF56672">
    <property type="entry name" value="DNA/RNA polymerases"/>
    <property type="match status" value="1"/>
</dbReference>
<dbReference type="InterPro" id="IPR043128">
    <property type="entry name" value="Rev_trsase/Diguanyl_cyclase"/>
</dbReference>
<sequence length="317" mass="35766">MKRSPSRFGQGAPRLEVEEEEASRSSLNQVSTSTITVSNLPAATLEEGLPTKPQHDHYRSGVNDCFTTSHQAVITAHMKIQTLNYNAIRDETIAKLKHNFKLEFRCCTKPTLYLEPDAHPIFIRERPNVISAVDHSQWAAPLLVGRRPMDPSELRRLFDKTAAPAPPPVAEDVFTKLNGRAVFSQIDSPDASLQVEVDDDESKELLTINTHRGLYRYNRLSLGIKTPHGIFQQFIDSMISGLNDVAAYLDDVIVTGRTLAEHNANLKSLFTRISAHGSRVPIDECNFVMTQLPRKRYHRCRTPVRSIKDRHHQPDAK</sequence>
<dbReference type="AlphaFoldDB" id="A0A2G9TPH8"/>
<dbReference type="Proteomes" id="UP000230423">
    <property type="component" value="Unassembled WGS sequence"/>
</dbReference>
<dbReference type="CDD" id="cd01647">
    <property type="entry name" value="RT_LTR"/>
    <property type="match status" value="1"/>
</dbReference>
<evidence type="ECO:0000313" key="3">
    <source>
        <dbReference type="EMBL" id="PIO59847.1"/>
    </source>
</evidence>
<dbReference type="PANTHER" id="PTHR37984">
    <property type="entry name" value="PROTEIN CBG26694"/>
    <property type="match status" value="1"/>
</dbReference>
<organism evidence="3 4">
    <name type="scientific">Teladorsagia circumcincta</name>
    <name type="common">Brown stomach worm</name>
    <name type="synonym">Ostertagia circumcincta</name>
    <dbReference type="NCBI Taxonomy" id="45464"/>
    <lineage>
        <taxon>Eukaryota</taxon>
        <taxon>Metazoa</taxon>
        <taxon>Ecdysozoa</taxon>
        <taxon>Nematoda</taxon>
        <taxon>Chromadorea</taxon>
        <taxon>Rhabditida</taxon>
        <taxon>Rhabditina</taxon>
        <taxon>Rhabditomorpha</taxon>
        <taxon>Strongyloidea</taxon>
        <taxon>Trichostrongylidae</taxon>
        <taxon>Teladorsagia</taxon>
    </lineage>
</organism>
<dbReference type="Pfam" id="PF00078">
    <property type="entry name" value="RVT_1"/>
    <property type="match status" value="1"/>
</dbReference>
<dbReference type="InterPro" id="IPR043502">
    <property type="entry name" value="DNA/RNA_pol_sf"/>
</dbReference>
<gene>
    <name evidence="3" type="ORF">TELCIR_18677</name>
</gene>
<accession>A0A2G9TPH8</accession>
<dbReference type="Gene3D" id="3.10.10.10">
    <property type="entry name" value="HIV Type 1 Reverse Transcriptase, subunit A, domain 1"/>
    <property type="match status" value="1"/>
</dbReference>
<feature type="domain" description="Reverse transcriptase" evidence="2">
    <location>
        <begin position="174"/>
        <end position="291"/>
    </location>
</feature>
<feature type="region of interest" description="Disordered" evidence="1">
    <location>
        <begin position="1"/>
        <end position="32"/>
    </location>
</feature>
<dbReference type="EMBL" id="KZ356769">
    <property type="protein sequence ID" value="PIO59847.1"/>
    <property type="molecule type" value="Genomic_DNA"/>
</dbReference>
<dbReference type="InterPro" id="IPR000477">
    <property type="entry name" value="RT_dom"/>
</dbReference>
<dbReference type="Gene3D" id="3.30.70.270">
    <property type="match status" value="1"/>
</dbReference>
<evidence type="ECO:0000259" key="2">
    <source>
        <dbReference type="Pfam" id="PF00078"/>
    </source>
</evidence>
<reference evidence="3 4" key="1">
    <citation type="submission" date="2015-09" db="EMBL/GenBank/DDBJ databases">
        <title>Draft genome of the parasitic nematode Teladorsagia circumcincta isolate WARC Sus (inbred).</title>
        <authorList>
            <person name="Mitreva M."/>
        </authorList>
    </citation>
    <scope>NUCLEOTIDE SEQUENCE [LARGE SCALE GENOMIC DNA]</scope>
    <source>
        <strain evidence="3 4">S</strain>
    </source>
</reference>
<proteinExistence type="predicted"/>
<protein>
    <recommendedName>
        <fullName evidence="2">Reverse transcriptase domain-containing protein</fullName>
    </recommendedName>
</protein>
<dbReference type="PANTHER" id="PTHR37984:SF5">
    <property type="entry name" value="PROTEIN NYNRIN-LIKE"/>
    <property type="match status" value="1"/>
</dbReference>